<dbReference type="RefSeq" id="WP_119873352.1">
    <property type="nucleotide sequence ID" value="NZ_QZDH01000014.1"/>
</dbReference>
<dbReference type="EMBL" id="QZDH01000014">
    <property type="protein sequence ID" value="RJL52547.1"/>
    <property type="molecule type" value="Genomic_DNA"/>
</dbReference>
<dbReference type="InterPro" id="IPR000792">
    <property type="entry name" value="Tscrpt_reg_LuxR_C"/>
</dbReference>
<organism evidence="3 4">
    <name type="scientific">Pectobacterium carotovorum</name>
    <name type="common">Erwinia carotovora</name>
    <dbReference type="NCBI Taxonomy" id="554"/>
    <lineage>
        <taxon>Bacteria</taxon>
        <taxon>Pseudomonadati</taxon>
        <taxon>Pseudomonadota</taxon>
        <taxon>Gammaproteobacteria</taxon>
        <taxon>Enterobacterales</taxon>
        <taxon>Pectobacteriaceae</taxon>
        <taxon>Pectobacterium</taxon>
    </lineage>
</organism>
<name>A0A419AXT7_PECCA</name>
<evidence type="ECO:0000313" key="3">
    <source>
        <dbReference type="EMBL" id="RJL52547.1"/>
    </source>
</evidence>
<dbReference type="GO" id="GO:0006355">
    <property type="term" value="P:regulation of DNA-templated transcription"/>
    <property type="evidence" value="ECO:0007669"/>
    <property type="project" value="InterPro"/>
</dbReference>
<sequence length="203" mass="22761">MNVIVDDKLSIFIQGMSFRLNRVMPEIKMKVADDLYGIWRAIESMPDAVLLLDGDVDSKIFVSTLDELSLANPNNHIVVMMNSVNKRQLELYLAHRAVAIVPKNLPAEMVIQVLKMAAAGMVCFPERTFFNKDDNKSDINKVANLSDRQLEVLELIAAGKSNKQISRSLNISAGTVKSHLESIFRRLNVNNRTQAAMIFSNND</sequence>
<dbReference type="PANTHER" id="PTHR45566:SF1">
    <property type="entry name" value="HTH-TYPE TRANSCRIPTIONAL REGULATOR YHJB-RELATED"/>
    <property type="match status" value="1"/>
</dbReference>
<evidence type="ECO:0000256" key="1">
    <source>
        <dbReference type="ARBA" id="ARBA00023125"/>
    </source>
</evidence>
<evidence type="ECO:0000259" key="2">
    <source>
        <dbReference type="PROSITE" id="PS50043"/>
    </source>
</evidence>
<keyword evidence="1 3" id="KW-0238">DNA-binding</keyword>
<protein>
    <submittedName>
        <fullName evidence="3">DNA-binding response regulator</fullName>
    </submittedName>
</protein>
<dbReference type="PROSITE" id="PS00622">
    <property type="entry name" value="HTH_LUXR_1"/>
    <property type="match status" value="1"/>
</dbReference>
<comment type="caution">
    <text evidence="3">The sequence shown here is derived from an EMBL/GenBank/DDBJ whole genome shotgun (WGS) entry which is preliminary data.</text>
</comment>
<evidence type="ECO:0000313" key="4">
    <source>
        <dbReference type="Proteomes" id="UP000283655"/>
    </source>
</evidence>
<feature type="domain" description="HTH luxR-type" evidence="2">
    <location>
        <begin position="138"/>
        <end position="203"/>
    </location>
</feature>
<dbReference type="Proteomes" id="UP000283655">
    <property type="component" value="Unassembled WGS sequence"/>
</dbReference>
<dbReference type="InterPro" id="IPR016032">
    <property type="entry name" value="Sig_transdc_resp-reg_C-effctor"/>
</dbReference>
<dbReference type="SUPFAM" id="SSF46894">
    <property type="entry name" value="C-terminal effector domain of the bipartite response regulators"/>
    <property type="match status" value="1"/>
</dbReference>
<reference evidence="3 4" key="1">
    <citation type="submission" date="2018-09" db="EMBL/GenBank/DDBJ databases">
        <title>Phylogenetic diversity of Pectobacterium and Dickeya strains causing blackleg disease of potato in Morocco.</title>
        <authorList>
            <person name="Oulghazi S."/>
            <person name="Moumni M."/>
            <person name="Faure D."/>
        </authorList>
    </citation>
    <scope>NUCLEOTIDE SEQUENCE [LARGE SCALE GENOMIC DNA]</scope>
    <source>
        <strain evidence="3 4">S1.15.11.2D</strain>
    </source>
</reference>
<dbReference type="PANTHER" id="PTHR45566">
    <property type="entry name" value="HTH-TYPE TRANSCRIPTIONAL REGULATOR YHJB-RELATED"/>
    <property type="match status" value="1"/>
</dbReference>
<proteinExistence type="predicted"/>
<dbReference type="Pfam" id="PF00196">
    <property type="entry name" value="GerE"/>
    <property type="match status" value="1"/>
</dbReference>
<dbReference type="InterPro" id="IPR051015">
    <property type="entry name" value="EvgA-like"/>
</dbReference>
<dbReference type="PRINTS" id="PR00038">
    <property type="entry name" value="HTHLUXR"/>
</dbReference>
<dbReference type="CDD" id="cd06170">
    <property type="entry name" value="LuxR_C_like"/>
    <property type="match status" value="1"/>
</dbReference>
<dbReference type="SMART" id="SM00421">
    <property type="entry name" value="HTH_LUXR"/>
    <property type="match status" value="1"/>
</dbReference>
<accession>A0A419AXT7</accession>
<dbReference type="Gene3D" id="3.40.50.2300">
    <property type="match status" value="1"/>
</dbReference>
<dbReference type="PROSITE" id="PS50043">
    <property type="entry name" value="HTH_LUXR_2"/>
    <property type="match status" value="1"/>
</dbReference>
<gene>
    <name evidence="3" type="ORF">D5071_07745</name>
</gene>
<dbReference type="GO" id="GO:0003677">
    <property type="term" value="F:DNA binding"/>
    <property type="evidence" value="ECO:0007669"/>
    <property type="project" value="UniProtKB-KW"/>
</dbReference>
<dbReference type="AlphaFoldDB" id="A0A419AXT7"/>